<evidence type="ECO:0000256" key="1">
    <source>
        <dbReference type="ARBA" id="ARBA00000077"/>
    </source>
</evidence>
<evidence type="ECO:0000259" key="17">
    <source>
        <dbReference type="PROSITE" id="PS51975"/>
    </source>
</evidence>
<dbReference type="GO" id="GO:0004523">
    <property type="term" value="F:RNA-DNA hybrid ribonuclease activity"/>
    <property type="evidence" value="ECO:0007669"/>
    <property type="project" value="UniProtKB-UniRule"/>
</dbReference>
<evidence type="ECO:0000256" key="11">
    <source>
        <dbReference type="ARBA" id="ARBA00022759"/>
    </source>
</evidence>
<keyword evidence="13 14" id="KW-0464">Manganese</keyword>
<feature type="domain" description="RNase H type-2" evidence="17">
    <location>
        <begin position="31"/>
        <end position="220"/>
    </location>
</feature>
<evidence type="ECO:0000313" key="19">
    <source>
        <dbReference type="Proteomes" id="UP000219331"/>
    </source>
</evidence>
<evidence type="ECO:0000313" key="18">
    <source>
        <dbReference type="EMBL" id="SOC09732.1"/>
    </source>
</evidence>
<dbReference type="InterPro" id="IPR001352">
    <property type="entry name" value="RNase_HII/HIII"/>
</dbReference>
<dbReference type="NCBIfam" id="NF000595">
    <property type="entry name" value="PRK00015.1-3"/>
    <property type="match status" value="1"/>
</dbReference>
<dbReference type="Pfam" id="PF01351">
    <property type="entry name" value="RNase_HII"/>
    <property type="match status" value="1"/>
</dbReference>
<evidence type="ECO:0000256" key="6">
    <source>
        <dbReference type="ARBA" id="ARBA00012180"/>
    </source>
</evidence>
<evidence type="ECO:0000256" key="7">
    <source>
        <dbReference type="ARBA" id="ARBA00019179"/>
    </source>
</evidence>
<dbReference type="InterPro" id="IPR022898">
    <property type="entry name" value="RNase_HII"/>
</dbReference>
<evidence type="ECO:0000256" key="14">
    <source>
        <dbReference type="HAMAP-Rule" id="MF_00052"/>
    </source>
</evidence>
<dbReference type="EMBL" id="OBML01000006">
    <property type="protein sequence ID" value="SOC09732.1"/>
    <property type="molecule type" value="Genomic_DNA"/>
</dbReference>
<dbReference type="CDD" id="cd07182">
    <property type="entry name" value="RNase_HII_bacteria_HII_like"/>
    <property type="match status" value="1"/>
</dbReference>
<proteinExistence type="inferred from homology"/>
<evidence type="ECO:0000256" key="15">
    <source>
        <dbReference type="PROSITE-ProRule" id="PRU01319"/>
    </source>
</evidence>
<keyword evidence="10 14" id="KW-0479">Metal-binding</keyword>
<name>A0A285SNY2_9HYPH</name>
<gene>
    <name evidence="14" type="primary">rnhB</name>
    <name evidence="18" type="ORF">SAMN05421512_106103</name>
</gene>
<evidence type="ECO:0000256" key="13">
    <source>
        <dbReference type="ARBA" id="ARBA00023211"/>
    </source>
</evidence>
<dbReference type="HAMAP" id="MF_00052_B">
    <property type="entry name" value="RNase_HII_B"/>
    <property type="match status" value="1"/>
</dbReference>
<evidence type="ECO:0000256" key="9">
    <source>
        <dbReference type="ARBA" id="ARBA00022722"/>
    </source>
</evidence>
<feature type="binding site" evidence="14 15">
    <location>
        <position position="128"/>
    </location>
    <ligand>
        <name>a divalent metal cation</name>
        <dbReference type="ChEBI" id="CHEBI:60240"/>
    </ligand>
</feature>
<comment type="cofactor">
    <cofactor evidence="14 15">
        <name>Mn(2+)</name>
        <dbReference type="ChEBI" id="CHEBI:29035"/>
    </cofactor>
    <cofactor evidence="14 15">
        <name>Mg(2+)</name>
        <dbReference type="ChEBI" id="CHEBI:18420"/>
    </cofactor>
    <text evidence="14 15">Manganese or magnesium. Binds 1 divalent metal ion per monomer in the absence of substrate. May bind a second metal ion after substrate binding.</text>
</comment>
<evidence type="ECO:0000256" key="4">
    <source>
        <dbReference type="ARBA" id="ARBA00004496"/>
    </source>
</evidence>
<evidence type="ECO:0000256" key="5">
    <source>
        <dbReference type="ARBA" id="ARBA00007383"/>
    </source>
</evidence>
<dbReference type="InterPro" id="IPR012337">
    <property type="entry name" value="RNaseH-like_sf"/>
</dbReference>
<evidence type="ECO:0000256" key="10">
    <source>
        <dbReference type="ARBA" id="ARBA00022723"/>
    </source>
</evidence>
<keyword evidence="19" id="KW-1185">Reference proteome</keyword>
<keyword evidence="9 14" id="KW-0540">Nuclease</keyword>
<dbReference type="STRING" id="538381.GCA_001696535_02631"/>
<reference evidence="18 19" key="1">
    <citation type="submission" date="2017-08" db="EMBL/GenBank/DDBJ databases">
        <authorList>
            <person name="de Groot N.N."/>
        </authorList>
    </citation>
    <scope>NUCLEOTIDE SEQUENCE [LARGE SCALE GENOMIC DNA]</scope>
    <source>
        <strain evidence="18 19">USBA 352</strain>
    </source>
</reference>
<dbReference type="PROSITE" id="PS51975">
    <property type="entry name" value="RNASE_H_2"/>
    <property type="match status" value="1"/>
</dbReference>
<dbReference type="GO" id="GO:0003723">
    <property type="term" value="F:RNA binding"/>
    <property type="evidence" value="ECO:0007669"/>
    <property type="project" value="UniProtKB-UniRule"/>
</dbReference>
<dbReference type="PANTHER" id="PTHR10954">
    <property type="entry name" value="RIBONUCLEASE H2 SUBUNIT A"/>
    <property type="match status" value="1"/>
</dbReference>
<dbReference type="GO" id="GO:0005737">
    <property type="term" value="C:cytoplasm"/>
    <property type="evidence" value="ECO:0007669"/>
    <property type="project" value="UniProtKB-SubCell"/>
</dbReference>
<organism evidence="18 19">
    <name type="scientific">Stappia indica</name>
    <dbReference type="NCBI Taxonomy" id="538381"/>
    <lineage>
        <taxon>Bacteria</taxon>
        <taxon>Pseudomonadati</taxon>
        <taxon>Pseudomonadota</taxon>
        <taxon>Alphaproteobacteria</taxon>
        <taxon>Hyphomicrobiales</taxon>
        <taxon>Stappiaceae</taxon>
        <taxon>Stappia</taxon>
    </lineage>
</organism>
<dbReference type="InterPro" id="IPR036397">
    <property type="entry name" value="RNaseH_sf"/>
</dbReference>
<dbReference type="GO" id="GO:0043137">
    <property type="term" value="P:DNA replication, removal of RNA primer"/>
    <property type="evidence" value="ECO:0007669"/>
    <property type="project" value="TreeGrafter"/>
</dbReference>
<protein>
    <recommendedName>
        <fullName evidence="7 14">Ribonuclease HII</fullName>
        <shortName evidence="14">RNase HII</shortName>
        <ecNumber evidence="6 14">3.1.26.4</ecNumber>
    </recommendedName>
</protein>
<dbReference type="EC" id="3.1.26.4" evidence="6 14"/>
<dbReference type="SUPFAM" id="SSF53098">
    <property type="entry name" value="Ribonuclease H-like"/>
    <property type="match status" value="1"/>
</dbReference>
<accession>A0A285SNY2</accession>
<dbReference type="InterPro" id="IPR024567">
    <property type="entry name" value="RNase_HII/HIII_dom"/>
</dbReference>
<comment type="catalytic activity">
    <reaction evidence="1 14 15 16">
        <text>Endonucleolytic cleavage to 5'-phosphomonoester.</text>
        <dbReference type="EC" id="3.1.26.4"/>
    </reaction>
</comment>
<evidence type="ECO:0000256" key="3">
    <source>
        <dbReference type="ARBA" id="ARBA00004065"/>
    </source>
</evidence>
<dbReference type="GO" id="GO:0032299">
    <property type="term" value="C:ribonuclease H2 complex"/>
    <property type="evidence" value="ECO:0007669"/>
    <property type="project" value="TreeGrafter"/>
</dbReference>
<feature type="binding site" evidence="14 15">
    <location>
        <position position="37"/>
    </location>
    <ligand>
        <name>a divalent metal cation</name>
        <dbReference type="ChEBI" id="CHEBI:60240"/>
    </ligand>
</feature>
<dbReference type="PANTHER" id="PTHR10954:SF18">
    <property type="entry name" value="RIBONUCLEASE HII"/>
    <property type="match status" value="1"/>
</dbReference>
<evidence type="ECO:0000256" key="2">
    <source>
        <dbReference type="ARBA" id="ARBA00001946"/>
    </source>
</evidence>
<evidence type="ECO:0000256" key="8">
    <source>
        <dbReference type="ARBA" id="ARBA00022490"/>
    </source>
</evidence>
<comment type="function">
    <text evidence="3 14 16">Endonuclease that specifically degrades the RNA of RNA-DNA hybrids.</text>
</comment>
<dbReference type="RefSeq" id="WP_097175080.1">
    <property type="nucleotide sequence ID" value="NZ_JAJGNR010000002.1"/>
</dbReference>
<dbReference type="Proteomes" id="UP000219331">
    <property type="component" value="Unassembled WGS sequence"/>
</dbReference>
<dbReference type="Gene3D" id="3.30.420.10">
    <property type="entry name" value="Ribonuclease H-like superfamily/Ribonuclease H"/>
    <property type="match status" value="1"/>
</dbReference>
<dbReference type="OrthoDB" id="9803420at2"/>
<dbReference type="AlphaFoldDB" id="A0A285SNY2"/>
<feature type="binding site" evidence="14 15">
    <location>
        <position position="38"/>
    </location>
    <ligand>
        <name>a divalent metal cation</name>
        <dbReference type="ChEBI" id="CHEBI:60240"/>
    </ligand>
</feature>
<dbReference type="GO" id="GO:0006298">
    <property type="term" value="P:mismatch repair"/>
    <property type="evidence" value="ECO:0007669"/>
    <property type="project" value="TreeGrafter"/>
</dbReference>
<keyword evidence="8 14" id="KW-0963">Cytoplasm</keyword>
<evidence type="ECO:0000256" key="12">
    <source>
        <dbReference type="ARBA" id="ARBA00022801"/>
    </source>
</evidence>
<evidence type="ECO:0000256" key="16">
    <source>
        <dbReference type="RuleBase" id="RU003515"/>
    </source>
</evidence>
<comment type="subcellular location">
    <subcellularLocation>
        <location evidence="4 14">Cytoplasm</location>
    </subcellularLocation>
</comment>
<keyword evidence="11 14" id="KW-0255">Endonuclease</keyword>
<comment type="similarity">
    <text evidence="5 14 16">Belongs to the RNase HII family.</text>
</comment>
<keyword evidence="12 14" id="KW-0378">Hydrolase</keyword>
<comment type="cofactor">
    <cofactor evidence="2">
        <name>Mg(2+)</name>
        <dbReference type="ChEBI" id="CHEBI:18420"/>
    </cofactor>
</comment>
<dbReference type="GO" id="GO:0030145">
    <property type="term" value="F:manganese ion binding"/>
    <property type="evidence" value="ECO:0007669"/>
    <property type="project" value="UniProtKB-UniRule"/>
</dbReference>
<sequence>MYLSLSTALELALPADLDPLAEHALSRQFEGRLAGIDEAGRGPWSGPVAVAAVILDHQAVPDGLADSKKLTEARREQLYEEILETSFVAVALASPREIDARNIRAATLLAMARAARALPVAPLACLIDGRDVPPGLPCPGQAAIKGDGRLLCVAAASIVAKVTRDRLMARMDQVFPDYGFAGHKGYGTARHAAALTEKGACPLHRRSFRPVALALGLRDD</sequence>